<evidence type="ECO:0000256" key="5">
    <source>
        <dbReference type="ARBA" id="ARBA00022729"/>
    </source>
</evidence>
<keyword evidence="9 13" id="KW-0697">Rotamase</keyword>
<keyword evidence="6" id="KW-0677">Repeat</keyword>
<feature type="domain" description="PPIase FKBP-type" evidence="15">
    <location>
        <begin position="270"/>
        <end position="358"/>
    </location>
</feature>
<dbReference type="Gene3D" id="3.10.50.40">
    <property type="match status" value="4"/>
</dbReference>
<evidence type="ECO:0000256" key="3">
    <source>
        <dbReference type="ARBA" id="ARBA00013194"/>
    </source>
</evidence>
<organism evidence="16 17">
    <name type="scientific">Xyrichtys novacula</name>
    <name type="common">Pearly razorfish</name>
    <name type="synonym">Hemipteronotus novacula</name>
    <dbReference type="NCBI Taxonomy" id="13765"/>
    <lineage>
        <taxon>Eukaryota</taxon>
        <taxon>Metazoa</taxon>
        <taxon>Chordata</taxon>
        <taxon>Craniata</taxon>
        <taxon>Vertebrata</taxon>
        <taxon>Euteleostomi</taxon>
        <taxon>Actinopterygii</taxon>
        <taxon>Neopterygii</taxon>
        <taxon>Teleostei</taxon>
        <taxon>Neoteleostei</taxon>
        <taxon>Acanthomorphata</taxon>
        <taxon>Eupercaria</taxon>
        <taxon>Labriformes</taxon>
        <taxon>Labridae</taxon>
        <taxon>Xyrichtys</taxon>
    </lineage>
</organism>
<dbReference type="InterPro" id="IPR011992">
    <property type="entry name" value="EF-hand-dom_pair"/>
</dbReference>
<evidence type="ECO:0000256" key="6">
    <source>
        <dbReference type="ARBA" id="ARBA00022737"/>
    </source>
</evidence>
<evidence type="ECO:0000256" key="2">
    <source>
        <dbReference type="ARBA" id="ARBA00004240"/>
    </source>
</evidence>
<dbReference type="InterPro" id="IPR051989">
    <property type="entry name" value="FKBP-like_isomerase"/>
</dbReference>
<keyword evidence="10" id="KW-0325">Glycoprotein</keyword>
<evidence type="ECO:0000256" key="7">
    <source>
        <dbReference type="ARBA" id="ARBA00022824"/>
    </source>
</evidence>
<keyword evidence="7" id="KW-0256">Endoplasmic reticulum</keyword>
<dbReference type="Proteomes" id="UP001178508">
    <property type="component" value="Chromosome 16"/>
</dbReference>
<dbReference type="FunFam" id="3.10.50.40:FF:000002">
    <property type="entry name" value="Peptidylprolyl isomerase"/>
    <property type="match status" value="3"/>
</dbReference>
<sequence length="565" mass="63007">MDTRVTLVLCFLHVVSVSSSPGPLVDVVVDRYDIPKVCPREVQTEDFIRYHFNGTFYTDGKKFDSSHDRGKAFISQVGLGRLITGMDRGLQGMCINERRRITIPPHLAYGSIGTGGVIPPDAVLVYDVLLLDIWHEEDKVQIRTLSKPSNCTRSSVTSDFIRYHYNGTLMSGEVFDSSYSRNATYDTYLGKGDLIKGMDEGLLGMCVGERRIIIVPPFLAYGENGYGTQVPPQATLVFEVLLVDLFNPKDDLIVEVKEVPKGCTRRTVTGDYIRYHYNGTFQDGTAFDSSYKRNSTYNTYIGMGYVIRGIDKALQGLCVGEKRRITVPPHLAYGEDGVGDLIPGSAVLVFDIHVIDFHNPKDLVHITVTHKPQECSLTSEADDLIQYRYNCSLMDGTLLYSSDQYDSPSITTLGADKVIPGLEEGLKGMCVGERREVIVPPHWGHGESGAGDVPSSAVLFFELELVKLQQGVPEGYMFVWLGDAPDPLFPAMDLNNDKEVPLKEFSEFIMLQVKEGNGRLRPGFNADTIIEDMFNNQDRNKDGKIVEDELEHQGHESEQVTKDEL</sequence>
<evidence type="ECO:0000313" key="17">
    <source>
        <dbReference type="Proteomes" id="UP001178508"/>
    </source>
</evidence>
<dbReference type="GO" id="GO:0003755">
    <property type="term" value="F:peptidyl-prolyl cis-trans isomerase activity"/>
    <property type="evidence" value="ECO:0007669"/>
    <property type="project" value="UniProtKB-KW"/>
</dbReference>
<evidence type="ECO:0000256" key="9">
    <source>
        <dbReference type="ARBA" id="ARBA00023110"/>
    </source>
</evidence>
<evidence type="ECO:0000256" key="1">
    <source>
        <dbReference type="ARBA" id="ARBA00000971"/>
    </source>
</evidence>
<name>A0AAV1GTU9_XYRNO</name>
<feature type="domain" description="PPIase FKBP-type" evidence="15">
    <location>
        <begin position="45"/>
        <end position="134"/>
    </location>
</feature>
<dbReference type="GO" id="GO:0005783">
    <property type="term" value="C:endoplasmic reticulum"/>
    <property type="evidence" value="ECO:0007669"/>
    <property type="project" value="UniProtKB-SubCell"/>
</dbReference>
<comment type="function">
    <text evidence="12">PPIases accelerate the folding of proteins during protein synthesis.</text>
</comment>
<keyword evidence="11 13" id="KW-0413">Isomerase</keyword>
<comment type="catalytic activity">
    <reaction evidence="1 13">
        <text>[protein]-peptidylproline (omega=180) = [protein]-peptidylproline (omega=0)</text>
        <dbReference type="Rhea" id="RHEA:16237"/>
        <dbReference type="Rhea" id="RHEA-COMP:10747"/>
        <dbReference type="Rhea" id="RHEA-COMP:10748"/>
        <dbReference type="ChEBI" id="CHEBI:83833"/>
        <dbReference type="ChEBI" id="CHEBI:83834"/>
        <dbReference type="EC" id="5.2.1.8"/>
    </reaction>
</comment>
<evidence type="ECO:0000259" key="15">
    <source>
        <dbReference type="PROSITE" id="PS50059"/>
    </source>
</evidence>
<dbReference type="SUPFAM" id="SSF47473">
    <property type="entry name" value="EF-hand"/>
    <property type="match status" value="1"/>
</dbReference>
<protein>
    <recommendedName>
        <fullName evidence="3 13">peptidylprolyl isomerase</fullName>
        <ecNumber evidence="3 13">5.2.1.8</ecNumber>
    </recommendedName>
</protein>
<evidence type="ECO:0000256" key="4">
    <source>
        <dbReference type="ARBA" id="ARBA00022723"/>
    </source>
</evidence>
<dbReference type="InterPro" id="IPR001179">
    <property type="entry name" value="PPIase_FKBP_dom"/>
</dbReference>
<feature type="chain" id="PRO_5043774087" description="peptidylprolyl isomerase" evidence="14">
    <location>
        <begin position="20"/>
        <end position="565"/>
    </location>
</feature>
<evidence type="ECO:0000256" key="11">
    <source>
        <dbReference type="ARBA" id="ARBA00023235"/>
    </source>
</evidence>
<keyword evidence="17" id="KW-1185">Reference proteome</keyword>
<comment type="subcellular location">
    <subcellularLocation>
        <location evidence="2">Endoplasmic reticulum</location>
    </subcellularLocation>
</comment>
<dbReference type="PROSITE" id="PS50059">
    <property type="entry name" value="FKBP_PPIASE"/>
    <property type="match status" value="4"/>
</dbReference>
<dbReference type="EC" id="5.2.1.8" evidence="3 13"/>
<dbReference type="Pfam" id="PF00254">
    <property type="entry name" value="FKBP_C"/>
    <property type="match status" value="4"/>
</dbReference>
<keyword evidence="4" id="KW-0479">Metal-binding</keyword>
<dbReference type="Gene3D" id="1.10.238.10">
    <property type="entry name" value="EF-hand"/>
    <property type="match status" value="1"/>
</dbReference>
<reference evidence="16" key="1">
    <citation type="submission" date="2023-08" db="EMBL/GenBank/DDBJ databases">
        <authorList>
            <person name="Alioto T."/>
            <person name="Alioto T."/>
            <person name="Gomez Garrido J."/>
        </authorList>
    </citation>
    <scope>NUCLEOTIDE SEQUENCE</scope>
</reference>
<keyword evidence="8" id="KW-0106">Calcium</keyword>
<dbReference type="SUPFAM" id="SSF54534">
    <property type="entry name" value="FKBP-like"/>
    <property type="match status" value="4"/>
</dbReference>
<gene>
    <name evidence="16" type="ORF">XNOV1_A036462</name>
</gene>
<evidence type="ECO:0000256" key="13">
    <source>
        <dbReference type="PROSITE-ProRule" id="PRU00277"/>
    </source>
</evidence>
<keyword evidence="5 14" id="KW-0732">Signal</keyword>
<evidence type="ECO:0000256" key="10">
    <source>
        <dbReference type="ARBA" id="ARBA00023180"/>
    </source>
</evidence>
<feature type="domain" description="PPIase FKBP-type" evidence="15">
    <location>
        <begin position="158"/>
        <end position="246"/>
    </location>
</feature>
<dbReference type="EMBL" id="OY660879">
    <property type="protein sequence ID" value="CAJ1076201.1"/>
    <property type="molecule type" value="Genomic_DNA"/>
</dbReference>
<feature type="signal peptide" evidence="14">
    <location>
        <begin position="1"/>
        <end position="19"/>
    </location>
</feature>
<proteinExistence type="predicted"/>
<accession>A0AAV1GTU9</accession>
<feature type="domain" description="PPIase FKBP-type" evidence="15">
    <location>
        <begin position="382"/>
        <end position="469"/>
    </location>
</feature>
<dbReference type="PANTHER" id="PTHR46046">
    <property type="entry name" value="PEPTIDYLPROLYL ISOMERASE"/>
    <property type="match status" value="1"/>
</dbReference>
<evidence type="ECO:0000256" key="8">
    <source>
        <dbReference type="ARBA" id="ARBA00022837"/>
    </source>
</evidence>
<dbReference type="PANTHER" id="PTHR46046:SF3">
    <property type="entry name" value="PEPTIDYL-PROLYL CIS-TRANS ISOMERASE FKBP10"/>
    <property type="match status" value="1"/>
</dbReference>
<evidence type="ECO:0000313" key="16">
    <source>
        <dbReference type="EMBL" id="CAJ1076201.1"/>
    </source>
</evidence>
<dbReference type="InterPro" id="IPR046357">
    <property type="entry name" value="PPIase_dom_sf"/>
</dbReference>
<dbReference type="GO" id="GO:0046872">
    <property type="term" value="F:metal ion binding"/>
    <property type="evidence" value="ECO:0007669"/>
    <property type="project" value="UniProtKB-KW"/>
</dbReference>
<evidence type="ECO:0000256" key="14">
    <source>
        <dbReference type="SAM" id="SignalP"/>
    </source>
</evidence>
<evidence type="ECO:0000256" key="12">
    <source>
        <dbReference type="ARBA" id="ARBA00055986"/>
    </source>
</evidence>
<dbReference type="AlphaFoldDB" id="A0AAV1GTU9"/>